<dbReference type="eggNOG" id="ENOG50327FW">
    <property type="taxonomic scope" value="Bacteria"/>
</dbReference>
<sequence>MADTLYARLMDGPGGGDPFDRHLFACAIRVALNDGSAPLARGLGLSSESLAALIGRHFPDAPNLLAGLSVEIHDDLPLSPEEPDLRALILGNRRGVLVEEEWLAHILARRSLGANHLWQDLGLTGRADLSALIRRHFPTLAALNSRDMKWKKFFYRQLCQREGIIICKSPNCDVCVDYGLCFGAEDGTPAADSLPLSQTRQDGRNT</sequence>
<dbReference type="GO" id="GO:0009399">
    <property type="term" value="P:nitrogen fixation"/>
    <property type="evidence" value="ECO:0007669"/>
    <property type="project" value="InterPro"/>
</dbReference>
<name>S9S5K9_MAGFU</name>
<dbReference type="Proteomes" id="UP000015350">
    <property type="component" value="Unassembled WGS sequence"/>
</dbReference>
<dbReference type="Pfam" id="PF04891">
    <property type="entry name" value="NifQ"/>
    <property type="match status" value="1"/>
</dbReference>
<organism evidence="1 2">
    <name type="scientific">Magnetospirillum fulvum MGU-K5</name>
    <dbReference type="NCBI Taxonomy" id="1316936"/>
    <lineage>
        <taxon>Bacteria</taxon>
        <taxon>Pseudomonadati</taxon>
        <taxon>Pseudomonadota</taxon>
        <taxon>Alphaproteobacteria</taxon>
        <taxon>Rhodospirillales</taxon>
        <taxon>Rhodospirillaceae</taxon>
        <taxon>Magnetospirillum</taxon>
    </lineage>
</organism>
<dbReference type="EMBL" id="AQPH01000050">
    <property type="protein sequence ID" value="EPY01162.1"/>
    <property type="molecule type" value="Genomic_DNA"/>
</dbReference>
<dbReference type="OrthoDB" id="192277at2"/>
<dbReference type="InterPro" id="IPR006975">
    <property type="entry name" value="NifQ"/>
</dbReference>
<reference evidence="1 2" key="1">
    <citation type="submission" date="2013-04" db="EMBL/GenBank/DDBJ databases">
        <authorList>
            <person name="Kuznetsov B."/>
            <person name="Ivanovsky R."/>
        </authorList>
    </citation>
    <scope>NUCLEOTIDE SEQUENCE [LARGE SCALE GENOMIC DNA]</scope>
    <source>
        <strain evidence="1 2">MGU-K5</strain>
    </source>
</reference>
<accession>S9S5K9</accession>
<dbReference type="STRING" id="1316936.K678_12434"/>
<evidence type="ECO:0000313" key="1">
    <source>
        <dbReference type="EMBL" id="EPY01162.1"/>
    </source>
</evidence>
<proteinExistence type="predicted"/>
<evidence type="ECO:0000313" key="2">
    <source>
        <dbReference type="Proteomes" id="UP000015350"/>
    </source>
</evidence>
<dbReference type="AlphaFoldDB" id="S9S5K9"/>
<protein>
    <submittedName>
        <fullName evidence="1">NifQ protein</fullName>
    </submittedName>
</protein>
<dbReference type="PATRIC" id="fig|1316936.3.peg.2481"/>
<comment type="caution">
    <text evidence="1">The sequence shown here is derived from an EMBL/GenBank/DDBJ whole genome shotgun (WGS) entry which is preliminary data.</text>
</comment>
<dbReference type="GO" id="GO:0030151">
    <property type="term" value="F:molybdenum ion binding"/>
    <property type="evidence" value="ECO:0007669"/>
    <property type="project" value="InterPro"/>
</dbReference>
<dbReference type="RefSeq" id="WP_021132793.1">
    <property type="nucleotide sequence ID" value="NZ_AQPH01000050.1"/>
</dbReference>
<gene>
    <name evidence="1" type="ORF">K678_12434</name>
</gene>